<dbReference type="SUPFAM" id="SSF55961">
    <property type="entry name" value="Bet v1-like"/>
    <property type="match status" value="1"/>
</dbReference>
<sequence length="163" mass="18362">MSVSAWLGNKSVKTEIEIEAPPVLVWQVLTDVASYQHWNPVFLYEKGDLKQGENIIYTVTENPAEQKSAKISARVKQVVPNKLLNQTGGLWGIITFDHKYLLTKTERGTKVTIYEKYTGLYVNFWGESSIAKQYENLAKALKTRVLSSLKAGVEVRPADKTSQ</sequence>
<gene>
    <name evidence="1" type="ORF">DXX92_12020</name>
</gene>
<proteinExistence type="predicted"/>
<dbReference type="Pfam" id="PF10604">
    <property type="entry name" value="Polyketide_cyc2"/>
    <property type="match status" value="1"/>
</dbReference>
<reference evidence="1 2" key="1">
    <citation type="submission" date="2018-08" db="EMBL/GenBank/DDBJ databases">
        <title>Thalassotalea euphylliae genome.</title>
        <authorList>
            <person name="Summers S."/>
            <person name="Rice S.A."/>
            <person name="Freckelton M.L."/>
            <person name="Nedved B.T."/>
            <person name="Hadfield M.G."/>
        </authorList>
    </citation>
    <scope>NUCLEOTIDE SEQUENCE [LARGE SCALE GENOMIC DNA]</scope>
    <source>
        <strain evidence="1 2">H2</strain>
    </source>
</reference>
<organism evidence="1 2">
    <name type="scientific">Thalassotalea euphylliae</name>
    <dbReference type="NCBI Taxonomy" id="1655234"/>
    <lineage>
        <taxon>Bacteria</taxon>
        <taxon>Pseudomonadati</taxon>
        <taxon>Pseudomonadota</taxon>
        <taxon>Gammaproteobacteria</taxon>
        <taxon>Alteromonadales</taxon>
        <taxon>Colwelliaceae</taxon>
        <taxon>Thalassotalea</taxon>
    </lineage>
</organism>
<dbReference type="EMBL" id="QUOV01000001">
    <property type="protein sequence ID" value="REL37414.1"/>
    <property type="molecule type" value="Genomic_DNA"/>
</dbReference>
<accession>A0A3E0ULR0</accession>
<dbReference type="OrthoDB" id="191189at2"/>
<dbReference type="Gene3D" id="3.30.530.20">
    <property type="match status" value="1"/>
</dbReference>
<name>A0A3E0ULR0_9GAMM</name>
<dbReference type="Proteomes" id="UP000256999">
    <property type="component" value="Unassembled WGS sequence"/>
</dbReference>
<comment type="caution">
    <text evidence="1">The sequence shown here is derived from an EMBL/GenBank/DDBJ whole genome shotgun (WGS) entry which is preliminary data.</text>
</comment>
<dbReference type="InterPro" id="IPR019587">
    <property type="entry name" value="Polyketide_cyclase/dehydratase"/>
</dbReference>
<protein>
    <submittedName>
        <fullName evidence="1">SRPBCC domain-containing protein</fullName>
    </submittedName>
</protein>
<dbReference type="CDD" id="cd07822">
    <property type="entry name" value="SRPBCC_4"/>
    <property type="match status" value="1"/>
</dbReference>
<dbReference type="AlphaFoldDB" id="A0A3E0ULR0"/>
<evidence type="ECO:0000313" key="1">
    <source>
        <dbReference type="EMBL" id="REL37414.1"/>
    </source>
</evidence>
<dbReference type="InterPro" id="IPR023393">
    <property type="entry name" value="START-like_dom_sf"/>
</dbReference>
<evidence type="ECO:0000313" key="2">
    <source>
        <dbReference type="Proteomes" id="UP000256999"/>
    </source>
</evidence>